<reference evidence="1" key="1">
    <citation type="journal article" date="2014" name="Front. Microbiol.">
        <title>High frequency of phylogenetically diverse reductive dehalogenase-homologous genes in deep subseafloor sedimentary metagenomes.</title>
        <authorList>
            <person name="Kawai M."/>
            <person name="Futagami T."/>
            <person name="Toyoda A."/>
            <person name="Takaki Y."/>
            <person name="Nishi S."/>
            <person name="Hori S."/>
            <person name="Arai W."/>
            <person name="Tsubouchi T."/>
            <person name="Morono Y."/>
            <person name="Uchiyama I."/>
            <person name="Ito T."/>
            <person name="Fujiyama A."/>
            <person name="Inagaki F."/>
            <person name="Takami H."/>
        </authorList>
    </citation>
    <scope>NUCLEOTIDE SEQUENCE</scope>
    <source>
        <strain evidence="1">Expedition CK06-06</strain>
    </source>
</reference>
<accession>X1G3V7</accession>
<protein>
    <submittedName>
        <fullName evidence="1">Uncharacterized protein</fullName>
    </submittedName>
</protein>
<name>X1G3V7_9ZZZZ</name>
<dbReference type="AlphaFoldDB" id="X1G3V7"/>
<comment type="caution">
    <text evidence="1">The sequence shown here is derived from an EMBL/GenBank/DDBJ whole genome shotgun (WGS) entry which is preliminary data.</text>
</comment>
<evidence type="ECO:0000313" key="1">
    <source>
        <dbReference type="EMBL" id="GAH39465.1"/>
    </source>
</evidence>
<gene>
    <name evidence="1" type="ORF">S03H2_20732</name>
</gene>
<proteinExistence type="predicted"/>
<sequence length="247" mass="27820">FNSYGNLVQTIDLTANFDYLSNVNFTEVEIIDNTFTVAIPDLPAGDEICSIELLKVNGSSYQFSYFIDVVSENILFTLLTQQDLDGVYDSFSPISMDYGVSNKTHNSDQFIASFDFSQLTQDNYTFIGEFFDISGEISRFIFNTSISIDFHGPDMVGSAGNIGAYSIENVYLDAQFPEIELIEEQIFTDSGNIYNNTITDTIYFSDEKYIEISAFDELFDGFDWSQIDPIIADQLGLKNSGNNGYRK</sequence>
<feature type="non-terminal residue" evidence="1">
    <location>
        <position position="1"/>
    </location>
</feature>
<organism evidence="1">
    <name type="scientific">marine sediment metagenome</name>
    <dbReference type="NCBI Taxonomy" id="412755"/>
    <lineage>
        <taxon>unclassified sequences</taxon>
        <taxon>metagenomes</taxon>
        <taxon>ecological metagenomes</taxon>
    </lineage>
</organism>
<dbReference type="EMBL" id="BARU01010961">
    <property type="protein sequence ID" value="GAH39465.1"/>
    <property type="molecule type" value="Genomic_DNA"/>
</dbReference>